<sequence length="103" mass="11202">MDAMDAVLRNFKMIPCPAGDSCTKPNCQWRHSWDTNPPATQPGDCASAFVGETACFTAAVEAEAARTYGWNCVSRTSSQASEASIKLGRIIHAIRQVERKCHA</sequence>
<name>A0A3S4F0B0_9PEZI</name>
<accession>A0A3S4F0B0</accession>
<evidence type="ECO:0000313" key="2">
    <source>
        <dbReference type="Proteomes" id="UP000289323"/>
    </source>
</evidence>
<reference evidence="1 2" key="1">
    <citation type="submission" date="2018-04" db="EMBL/GenBank/DDBJ databases">
        <authorList>
            <person name="Huttner S."/>
            <person name="Dainat J."/>
        </authorList>
    </citation>
    <scope>NUCLEOTIDE SEQUENCE [LARGE SCALE GENOMIC DNA]</scope>
</reference>
<evidence type="ECO:0000313" key="1">
    <source>
        <dbReference type="EMBL" id="SPQ20932.1"/>
    </source>
</evidence>
<gene>
    <name evidence="1" type="ORF">TT172_LOCUS3351</name>
</gene>
<dbReference type="AlphaFoldDB" id="A0A3S4F0B0"/>
<protein>
    <submittedName>
        <fullName evidence="1">53969d5a-8a0d-4b98-906d-497149c42c35</fullName>
    </submittedName>
</protein>
<organism evidence="1 2">
    <name type="scientific">Thermothielavioides terrestris</name>
    <dbReference type="NCBI Taxonomy" id="2587410"/>
    <lineage>
        <taxon>Eukaryota</taxon>
        <taxon>Fungi</taxon>
        <taxon>Dikarya</taxon>
        <taxon>Ascomycota</taxon>
        <taxon>Pezizomycotina</taxon>
        <taxon>Sordariomycetes</taxon>
        <taxon>Sordariomycetidae</taxon>
        <taxon>Sordariales</taxon>
        <taxon>Chaetomiaceae</taxon>
        <taxon>Thermothielavioides</taxon>
    </lineage>
</organism>
<proteinExistence type="predicted"/>
<dbReference type="Proteomes" id="UP000289323">
    <property type="component" value="Unassembled WGS sequence"/>
</dbReference>
<dbReference type="EMBL" id="OUUZ01000008">
    <property type="protein sequence ID" value="SPQ20932.1"/>
    <property type="molecule type" value="Genomic_DNA"/>
</dbReference>